<organism evidence="2 3">
    <name type="scientific">Prorocentrum cordatum</name>
    <dbReference type="NCBI Taxonomy" id="2364126"/>
    <lineage>
        <taxon>Eukaryota</taxon>
        <taxon>Sar</taxon>
        <taxon>Alveolata</taxon>
        <taxon>Dinophyceae</taxon>
        <taxon>Prorocentrales</taxon>
        <taxon>Prorocentraceae</taxon>
        <taxon>Prorocentrum</taxon>
    </lineage>
</organism>
<keyword evidence="3" id="KW-1185">Reference proteome</keyword>
<protein>
    <submittedName>
        <fullName evidence="2">Uncharacterized protein</fullName>
    </submittedName>
</protein>
<feature type="compositionally biased region" description="Low complexity" evidence="1">
    <location>
        <begin position="77"/>
        <end position="87"/>
    </location>
</feature>
<feature type="non-terminal residue" evidence="2">
    <location>
        <position position="319"/>
    </location>
</feature>
<dbReference type="Proteomes" id="UP001189429">
    <property type="component" value="Unassembled WGS sequence"/>
</dbReference>
<evidence type="ECO:0000256" key="1">
    <source>
        <dbReference type="SAM" id="MobiDB-lite"/>
    </source>
</evidence>
<gene>
    <name evidence="2" type="ORF">PCOR1329_LOCUS37075</name>
</gene>
<accession>A0ABN9TAD1</accession>
<proteinExistence type="predicted"/>
<comment type="caution">
    <text evidence="2">The sequence shown here is derived from an EMBL/GenBank/DDBJ whole genome shotgun (WGS) entry which is preliminary data.</text>
</comment>
<evidence type="ECO:0000313" key="3">
    <source>
        <dbReference type="Proteomes" id="UP001189429"/>
    </source>
</evidence>
<feature type="region of interest" description="Disordered" evidence="1">
    <location>
        <begin position="59"/>
        <end position="87"/>
    </location>
</feature>
<sequence length="319" mass="32224">MGAIFGAFGGVTLGPFAGVALGPSAGVTSGLSWARRSAPQSLPSKPAGWGRGWATSRAIPSVRVNGPSPSESNSEIAPRPAAFSRARARSTSSAPLFSGLGPLPPPLARGAVPPAFGVLGAPPPPGPPAGRGRGAAPPNADQSRVGRAVHRADLRSISSALPRADSAGSGGGALRPRAGAPAAAVLAELERLLARLEAGELGGGAVPGACGPQLDDLVLYAHGVVMLAIPEELAPWSPELPGLARLRRFVEGMPALLERGGPAAKGEFERHVLAQLAAHELPHVASSGGLGCPRNLYVFLCPTRARCGFDPEDGVDSTR</sequence>
<feature type="region of interest" description="Disordered" evidence="1">
    <location>
        <begin position="114"/>
        <end position="177"/>
    </location>
</feature>
<reference evidence="2" key="1">
    <citation type="submission" date="2023-10" db="EMBL/GenBank/DDBJ databases">
        <authorList>
            <person name="Chen Y."/>
            <person name="Shah S."/>
            <person name="Dougan E. K."/>
            <person name="Thang M."/>
            <person name="Chan C."/>
        </authorList>
    </citation>
    <scope>NUCLEOTIDE SEQUENCE [LARGE SCALE GENOMIC DNA]</scope>
</reference>
<evidence type="ECO:0000313" key="2">
    <source>
        <dbReference type="EMBL" id="CAK0842029.1"/>
    </source>
</evidence>
<name>A0ABN9TAD1_9DINO</name>
<dbReference type="EMBL" id="CAUYUJ010014503">
    <property type="protein sequence ID" value="CAK0842029.1"/>
    <property type="molecule type" value="Genomic_DNA"/>
</dbReference>